<comment type="caution">
    <text evidence="2">The sequence shown here is derived from an EMBL/GenBank/DDBJ whole genome shotgun (WGS) entry which is preliminary data.</text>
</comment>
<keyword evidence="1" id="KW-0812">Transmembrane</keyword>
<dbReference type="STRING" id="1797727.A3B51_03670"/>
<reference evidence="2 3" key="1">
    <citation type="journal article" date="2016" name="Nat. Commun.">
        <title>Thousands of microbial genomes shed light on interconnected biogeochemical processes in an aquifer system.</title>
        <authorList>
            <person name="Anantharaman K."/>
            <person name="Brown C.T."/>
            <person name="Hug L.A."/>
            <person name="Sharon I."/>
            <person name="Castelle C.J."/>
            <person name="Probst A.J."/>
            <person name="Thomas B.C."/>
            <person name="Singh A."/>
            <person name="Wilkins M.J."/>
            <person name="Karaoz U."/>
            <person name="Brodie E.L."/>
            <person name="Williams K.H."/>
            <person name="Hubbard S.S."/>
            <person name="Banfield J.F."/>
        </authorList>
    </citation>
    <scope>NUCLEOTIDE SEQUENCE [LARGE SCALE GENOMIC DNA]</scope>
</reference>
<keyword evidence="1" id="KW-1133">Transmembrane helix</keyword>
<evidence type="ECO:0000313" key="3">
    <source>
        <dbReference type="Proteomes" id="UP000176780"/>
    </source>
</evidence>
<feature type="transmembrane region" description="Helical" evidence="1">
    <location>
        <begin position="12"/>
        <end position="30"/>
    </location>
</feature>
<keyword evidence="1" id="KW-0472">Membrane</keyword>
<accession>A0A1F5HK81</accession>
<evidence type="ECO:0008006" key="4">
    <source>
        <dbReference type="Google" id="ProtNLM"/>
    </source>
</evidence>
<dbReference type="Proteomes" id="UP000176780">
    <property type="component" value="Unassembled WGS sequence"/>
</dbReference>
<gene>
    <name evidence="2" type="ORF">A3B51_03670</name>
</gene>
<protein>
    <recommendedName>
        <fullName evidence="4">PsbP C-terminal domain-containing protein</fullName>
    </recommendedName>
</protein>
<sequence>MTLHVFKRKITKGFVIVFLIFYGLLFYSVGKYEPINKLFKSKVNSIQKITNSSLEKPLPYADTQTPEVIGSHVKLCANTVYGYQLAYPGDWFTTYNSDDQKCRFFAPYSFVITKLVEDSFAPIEIEVIPPWQWENTVKFYENPNEFYNVLSSQNVEIADKIVKKIETASTGSATIPRGFTKVTYLVLDAKIPLRISYVQLESTDNVNGYKDDLKQIVESLKYF</sequence>
<dbReference type="EMBL" id="MFBQ01000028">
    <property type="protein sequence ID" value="OGE04518.1"/>
    <property type="molecule type" value="Genomic_DNA"/>
</dbReference>
<name>A0A1F5HK81_9BACT</name>
<dbReference type="AlphaFoldDB" id="A0A1F5HK81"/>
<evidence type="ECO:0000256" key="1">
    <source>
        <dbReference type="SAM" id="Phobius"/>
    </source>
</evidence>
<proteinExistence type="predicted"/>
<organism evidence="2 3">
    <name type="scientific">Candidatus Curtissbacteria bacterium RIFCSPLOWO2_01_FULL_41_18</name>
    <dbReference type="NCBI Taxonomy" id="1797727"/>
    <lineage>
        <taxon>Bacteria</taxon>
        <taxon>Candidatus Curtissiibacteriota</taxon>
    </lineage>
</organism>
<evidence type="ECO:0000313" key="2">
    <source>
        <dbReference type="EMBL" id="OGE04518.1"/>
    </source>
</evidence>